<evidence type="ECO:0000259" key="15">
    <source>
        <dbReference type="Pfam" id="PF13288"/>
    </source>
</evidence>
<feature type="binding site" evidence="12">
    <location>
        <position position="212"/>
    </location>
    <ligand>
        <name>1-deoxy-D-xylulose 5-phosphate</name>
        <dbReference type="ChEBI" id="CHEBI:57792"/>
    </ligand>
</feature>
<feature type="binding site" evidence="12">
    <location>
        <position position="138"/>
    </location>
    <ligand>
        <name>1-deoxy-D-xylulose 5-phosphate</name>
        <dbReference type="ChEBI" id="CHEBI:57792"/>
    </ligand>
</feature>
<feature type="binding site" evidence="12">
    <location>
        <position position="234"/>
    </location>
    <ligand>
        <name>1-deoxy-D-xylulose 5-phosphate</name>
        <dbReference type="ChEBI" id="CHEBI:57792"/>
    </ligand>
</feature>
<dbReference type="InterPro" id="IPR013644">
    <property type="entry name" value="DXP_reductoisomerase_C"/>
</dbReference>
<organism evidence="16 17">
    <name type="scientific">Dongia mobilis</name>
    <dbReference type="NCBI Taxonomy" id="578943"/>
    <lineage>
        <taxon>Bacteria</taxon>
        <taxon>Pseudomonadati</taxon>
        <taxon>Pseudomonadota</taxon>
        <taxon>Alphaproteobacteria</taxon>
        <taxon>Rhodospirillales</taxon>
        <taxon>Dongiaceae</taxon>
        <taxon>Dongia</taxon>
    </lineage>
</organism>
<evidence type="ECO:0000256" key="4">
    <source>
        <dbReference type="ARBA" id="ARBA00012366"/>
    </source>
</evidence>
<dbReference type="GO" id="GO:0051484">
    <property type="term" value="P:isopentenyl diphosphate biosynthetic process, methylerythritol 4-phosphate pathway involved in terpenoid biosynthetic process"/>
    <property type="evidence" value="ECO:0007669"/>
    <property type="project" value="UniProtKB-ARBA"/>
</dbReference>
<reference evidence="16 17" key="1">
    <citation type="submission" date="2019-03" db="EMBL/GenBank/DDBJ databases">
        <title>Genomic Encyclopedia of Type Strains, Phase III (KMG-III): the genomes of soil and plant-associated and newly described type strains.</title>
        <authorList>
            <person name="Whitman W."/>
        </authorList>
    </citation>
    <scope>NUCLEOTIDE SEQUENCE [LARGE SCALE GENOMIC DNA]</scope>
    <source>
        <strain evidence="16 17">CGMCC 1.7660</strain>
    </source>
</reference>
<evidence type="ECO:0000256" key="1">
    <source>
        <dbReference type="ARBA" id="ARBA00001941"/>
    </source>
</evidence>
<keyword evidence="8 12" id="KW-0464">Manganese</keyword>
<proteinExistence type="inferred from homology"/>
<dbReference type="InterPro" id="IPR003821">
    <property type="entry name" value="DXP_reductoisomerase"/>
</dbReference>
<dbReference type="GO" id="GO:0016853">
    <property type="term" value="F:isomerase activity"/>
    <property type="evidence" value="ECO:0007669"/>
    <property type="project" value="UniProtKB-KW"/>
</dbReference>
<keyword evidence="12" id="KW-0460">Magnesium</keyword>
<feature type="binding site" evidence="12">
    <location>
        <position position="54"/>
    </location>
    <ligand>
        <name>NADPH</name>
        <dbReference type="ChEBI" id="CHEBI:57783"/>
    </ligand>
</feature>
<dbReference type="RefSeq" id="WP_133614509.1">
    <property type="nucleotide sequence ID" value="NZ_SNYW01000011.1"/>
</dbReference>
<dbReference type="PANTHER" id="PTHR30525">
    <property type="entry name" value="1-DEOXY-D-XYLULOSE 5-PHOSPHATE REDUCTOISOMERASE"/>
    <property type="match status" value="1"/>
</dbReference>
<keyword evidence="5 12" id="KW-0479">Metal-binding</keyword>
<evidence type="ECO:0000256" key="11">
    <source>
        <dbReference type="ARBA" id="ARBA00071224"/>
    </source>
</evidence>
<dbReference type="InterPro" id="IPR036169">
    <property type="entry name" value="DXPR_C_sf"/>
</dbReference>
<feature type="binding site" evidence="12">
    <location>
        <position position="189"/>
    </location>
    <ligand>
        <name>1-deoxy-D-xylulose 5-phosphate</name>
        <dbReference type="ChEBI" id="CHEBI:57792"/>
    </ligand>
</feature>
<dbReference type="HAMAP" id="MF_00183">
    <property type="entry name" value="DXP_reductoisom"/>
    <property type="match status" value="1"/>
</dbReference>
<feature type="domain" description="DXP reductoisomerase C-terminal" evidence="15">
    <location>
        <begin position="274"/>
        <end position="390"/>
    </location>
</feature>
<name>A0A4V3DEC2_9PROT</name>
<evidence type="ECO:0000256" key="9">
    <source>
        <dbReference type="ARBA" id="ARBA00023229"/>
    </source>
</evidence>
<comment type="cofactor">
    <cofactor evidence="12">
        <name>Mg(2+)</name>
        <dbReference type="ChEBI" id="CHEBI:18420"/>
    </cofactor>
    <cofactor evidence="12">
        <name>Mn(2+)</name>
        <dbReference type="ChEBI" id="CHEBI:29035"/>
    </cofactor>
</comment>
<feature type="binding site" evidence="12">
    <location>
        <position position="27"/>
    </location>
    <ligand>
        <name>NADPH</name>
        <dbReference type="ChEBI" id="CHEBI:57783"/>
    </ligand>
</feature>
<keyword evidence="6 12" id="KW-0521">NADP</keyword>
<sequence length="404" mass="42843">MAISGAPGYRAPSKSDPRSVTVLGCTGSVGCNTIDMIERDPECYRVEALTAHGNVDLLIEQARRLKPRLAVTGKAENYDRLKDGLSGTGIEIAAGRAAVIEAAERPADWVMASIVGAAGLEPTLAAVRRGAMIGLANKETLVCAGDLMMKEVAASGSVMLPVDSEHSAIFQVFDFDRRDAIEKIILTASGGPFRTKSVAEMAEMTPAQAVAHPNWSMGAKISVDSASMMNKGLELIEAHHLFGLPEDRIEILVHPQSVIHSMVAYTDGSVLAQLGTPDMRTPIAYALGWPARIPAPSARLDFAKTAQFTFEAPDPTRFPALRLAREALKAGGRAPTILNAANEVAVAAFLGSEIRFTDIAAVVEKVLLRLPQGGLGSIGDVIETDRAAREAAAEEISARRRNAA</sequence>
<dbReference type="Gene3D" id="1.10.1740.10">
    <property type="match status" value="1"/>
</dbReference>
<dbReference type="EMBL" id="SNYW01000011">
    <property type="protein sequence ID" value="TDQ80521.1"/>
    <property type="molecule type" value="Genomic_DNA"/>
</dbReference>
<evidence type="ECO:0000256" key="7">
    <source>
        <dbReference type="ARBA" id="ARBA00023002"/>
    </source>
</evidence>
<feature type="binding site" evidence="12">
    <location>
        <position position="137"/>
    </location>
    <ligand>
        <name>NADPH</name>
        <dbReference type="ChEBI" id="CHEBI:57783"/>
    </ligand>
</feature>
<dbReference type="OrthoDB" id="9806546at2"/>
<comment type="caution">
    <text evidence="16">The sequence shown here is derived from an EMBL/GenBank/DDBJ whole genome shotgun (WGS) entry which is preliminary data.</text>
</comment>
<dbReference type="GO" id="GO:0030604">
    <property type="term" value="F:1-deoxy-D-xylulose-5-phosphate reductoisomerase activity"/>
    <property type="evidence" value="ECO:0007669"/>
    <property type="project" value="UniProtKB-UniRule"/>
</dbReference>
<dbReference type="InterPro" id="IPR013512">
    <property type="entry name" value="DXP_reductoisomerase_N"/>
</dbReference>
<evidence type="ECO:0000313" key="16">
    <source>
        <dbReference type="EMBL" id="TDQ80521.1"/>
    </source>
</evidence>
<feature type="binding site" evidence="12">
    <location>
        <position position="28"/>
    </location>
    <ligand>
        <name>NADPH</name>
        <dbReference type="ChEBI" id="CHEBI:57783"/>
    </ligand>
</feature>
<dbReference type="Pfam" id="PF13288">
    <property type="entry name" value="DXPR_C"/>
    <property type="match status" value="1"/>
</dbReference>
<dbReference type="SUPFAM" id="SSF55347">
    <property type="entry name" value="Glyceraldehyde-3-phosphate dehydrogenase-like, C-terminal domain"/>
    <property type="match status" value="1"/>
</dbReference>
<dbReference type="Pfam" id="PF08436">
    <property type="entry name" value="DXP_redisom_C"/>
    <property type="match status" value="1"/>
</dbReference>
<dbReference type="FunFam" id="1.10.1740.10:FF:000004">
    <property type="entry name" value="1-deoxy-D-xylulose 5-phosphate reductoisomerase"/>
    <property type="match status" value="1"/>
</dbReference>
<evidence type="ECO:0000256" key="8">
    <source>
        <dbReference type="ARBA" id="ARBA00023211"/>
    </source>
</evidence>
<feature type="binding site" evidence="12">
    <location>
        <position position="218"/>
    </location>
    <ligand>
        <name>NADPH</name>
        <dbReference type="ChEBI" id="CHEBI:57783"/>
    </ligand>
</feature>
<keyword evidence="17" id="KW-1185">Reference proteome</keyword>
<feature type="domain" description="1-deoxy-D-xylulose 5-phosphate reductoisomerase C-terminal" evidence="14">
    <location>
        <begin position="159"/>
        <end position="242"/>
    </location>
</feature>
<feature type="binding site" evidence="12">
    <location>
        <position position="165"/>
    </location>
    <ligand>
        <name>Mn(2+)</name>
        <dbReference type="ChEBI" id="CHEBI:29035"/>
    </ligand>
</feature>
<comment type="cofactor">
    <cofactor evidence="1">
        <name>Co(2+)</name>
        <dbReference type="ChEBI" id="CHEBI:48828"/>
    </cofactor>
</comment>
<dbReference type="PIRSF" id="PIRSF006205">
    <property type="entry name" value="Dxp_reductismrs"/>
    <property type="match status" value="1"/>
</dbReference>
<feature type="binding site" evidence="12">
    <location>
        <position position="163"/>
    </location>
    <ligand>
        <name>Mn(2+)</name>
        <dbReference type="ChEBI" id="CHEBI:29035"/>
    </ligand>
</feature>
<keyword evidence="9 12" id="KW-0414">Isoprene biosynthesis</keyword>
<keyword evidence="7 12" id="KW-0560">Oxidoreductase</keyword>
<keyword evidence="16" id="KW-0413">Isomerase</keyword>
<feature type="binding site" evidence="12">
    <location>
        <position position="29"/>
    </location>
    <ligand>
        <name>NADPH</name>
        <dbReference type="ChEBI" id="CHEBI:57783"/>
    </ligand>
</feature>
<feature type="binding site" evidence="12">
    <location>
        <position position="26"/>
    </location>
    <ligand>
        <name>NADPH</name>
        <dbReference type="ChEBI" id="CHEBI:57783"/>
    </ligand>
</feature>
<comment type="function">
    <text evidence="12">Catalyzes the NADPH-dependent rearrangement and reduction of 1-deoxy-D-xylulose-5-phosphate (DXP) to 2-C-methyl-D-erythritol 4-phosphate (MEP).</text>
</comment>
<dbReference type="NCBIfam" id="TIGR00243">
    <property type="entry name" value="Dxr"/>
    <property type="match status" value="1"/>
</dbReference>
<dbReference type="GO" id="GO:0070402">
    <property type="term" value="F:NADPH binding"/>
    <property type="evidence" value="ECO:0007669"/>
    <property type="project" value="InterPro"/>
</dbReference>
<dbReference type="Pfam" id="PF02670">
    <property type="entry name" value="DXP_reductoisom"/>
    <property type="match status" value="1"/>
</dbReference>
<dbReference type="NCBIfam" id="NF009114">
    <property type="entry name" value="PRK12464.1"/>
    <property type="match status" value="1"/>
</dbReference>
<feature type="domain" description="1-deoxy-D-xylulose 5-phosphate reductoisomerase N-terminal" evidence="13">
    <location>
        <begin position="20"/>
        <end position="145"/>
    </location>
</feature>
<dbReference type="SUPFAM" id="SSF51735">
    <property type="entry name" value="NAD(P)-binding Rossmann-fold domains"/>
    <property type="match status" value="1"/>
</dbReference>
<feature type="binding site" evidence="12">
    <location>
        <position position="139"/>
    </location>
    <ligand>
        <name>NADPH</name>
        <dbReference type="ChEBI" id="CHEBI:57783"/>
    </ligand>
</feature>
<dbReference type="AlphaFoldDB" id="A0A4V3DEC2"/>
<evidence type="ECO:0000256" key="3">
    <source>
        <dbReference type="ARBA" id="ARBA00006825"/>
    </source>
</evidence>
<dbReference type="InterPro" id="IPR026877">
    <property type="entry name" value="DXPR_C"/>
</dbReference>
<evidence type="ECO:0000256" key="6">
    <source>
        <dbReference type="ARBA" id="ARBA00022857"/>
    </source>
</evidence>
<evidence type="ECO:0000256" key="12">
    <source>
        <dbReference type="HAMAP-Rule" id="MF_00183"/>
    </source>
</evidence>
<comment type="caution">
    <text evidence="12">Lacks conserved residue(s) required for the propagation of feature annotation.</text>
</comment>
<comment type="pathway">
    <text evidence="2 12">Isoprenoid biosynthesis; isopentenyl diphosphate biosynthesis via DXP pathway; isopentenyl diphosphate from 1-deoxy-D-xylulose 5-phosphate: step 1/6.</text>
</comment>
<dbReference type="InterPro" id="IPR036291">
    <property type="entry name" value="NAD(P)-bd_dom_sf"/>
</dbReference>
<dbReference type="Gene3D" id="3.40.50.720">
    <property type="entry name" value="NAD(P)-binding Rossmann-like Domain"/>
    <property type="match status" value="1"/>
</dbReference>
<dbReference type="SUPFAM" id="SSF69055">
    <property type="entry name" value="1-deoxy-D-xylulose-5-phosphate reductoisomerase, C-terminal domain"/>
    <property type="match status" value="1"/>
</dbReference>
<gene>
    <name evidence="12" type="primary">dxr</name>
    <name evidence="16" type="ORF">A8950_3053</name>
</gene>
<feature type="binding site" evidence="12">
    <location>
        <position position="230"/>
    </location>
    <ligand>
        <name>1-deoxy-D-xylulose 5-phosphate</name>
        <dbReference type="ChEBI" id="CHEBI:57792"/>
    </ligand>
</feature>
<dbReference type="EC" id="1.1.1.267" evidence="4 12"/>
<evidence type="ECO:0000313" key="17">
    <source>
        <dbReference type="Proteomes" id="UP000295783"/>
    </source>
</evidence>
<feature type="binding site" evidence="12">
    <location>
        <position position="225"/>
    </location>
    <ligand>
        <name>1-deoxy-D-xylulose 5-phosphate</name>
        <dbReference type="ChEBI" id="CHEBI:57792"/>
    </ligand>
</feature>
<feature type="binding site" evidence="12">
    <location>
        <position position="234"/>
    </location>
    <ligand>
        <name>Mn(2+)</name>
        <dbReference type="ChEBI" id="CHEBI:29035"/>
    </ligand>
</feature>
<feature type="binding site" evidence="12">
    <location>
        <position position="164"/>
    </location>
    <ligand>
        <name>1-deoxy-D-xylulose 5-phosphate</name>
        <dbReference type="ChEBI" id="CHEBI:57792"/>
    </ligand>
</feature>
<feature type="binding site" evidence="12">
    <location>
        <position position="165"/>
    </location>
    <ligand>
        <name>1-deoxy-D-xylulose 5-phosphate</name>
        <dbReference type="ChEBI" id="CHEBI:57792"/>
    </ligand>
</feature>
<evidence type="ECO:0000259" key="14">
    <source>
        <dbReference type="Pfam" id="PF08436"/>
    </source>
</evidence>
<evidence type="ECO:0000256" key="10">
    <source>
        <dbReference type="ARBA" id="ARBA00048543"/>
    </source>
</evidence>
<dbReference type="PANTHER" id="PTHR30525:SF0">
    <property type="entry name" value="1-DEOXY-D-XYLULOSE 5-PHOSPHATE REDUCTOISOMERASE, CHLOROPLASTIC"/>
    <property type="match status" value="1"/>
</dbReference>
<accession>A0A4V3DEC2</accession>
<evidence type="ECO:0000256" key="2">
    <source>
        <dbReference type="ARBA" id="ARBA00005094"/>
    </source>
</evidence>
<dbReference type="UniPathway" id="UPA00056">
    <property type="reaction ID" value="UER00092"/>
</dbReference>
<comment type="catalytic activity">
    <reaction evidence="10">
        <text>2-C-methyl-D-erythritol 4-phosphate + NADP(+) = 1-deoxy-D-xylulose 5-phosphate + NADPH + H(+)</text>
        <dbReference type="Rhea" id="RHEA:13717"/>
        <dbReference type="ChEBI" id="CHEBI:15378"/>
        <dbReference type="ChEBI" id="CHEBI:57783"/>
        <dbReference type="ChEBI" id="CHEBI:57792"/>
        <dbReference type="ChEBI" id="CHEBI:58262"/>
        <dbReference type="ChEBI" id="CHEBI:58349"/>
        <dbReference type="EC" id="1.1.1.267"/>
    </reaction>
    <physiologicalReaction direction="right-to-left" evidence="10">
        <dbReference type="Rhea" id="RHEA:13719"/>
    </physiologicalReaction>
</comment>
<protein>
    <recommendedName>
        <fullName evidence="11 12">1-deoxy-D-xylulose 5-phosphate reductoisomerase</fullName>
        <shortName evidence="12">DXP reductoisomerase</shortName>
        <ecNumber evidence="4 12">1.1.1.267</ecNumber>
    </recommendedName>
    <alternativeName>
        <fullName evidence="12">1-deoxyxylulose-5-phosphate reductoisomerase</fullName>
    </alternativeName>
    <alternativeName>
        <fullName evidence="12">2-C-methyl-D-erythritol 4-phosphate synthase</fullName>
    </alternativeName>
</protein>
<dbReference type="FunFam" id="3.40.50.720:FF:000045">
    <property type="entry name" value="1-deoxy-D-xylulose 5-phosphate reductoisomerase"/>
    <property type="match status" value="1"/>
</dbReference>
<dbReference type="GO" id="GO:0030145">
    <property type="term" value="F:manganese ion binding"/>
    <property type="evidence" value="ECO:0007669"/>
    <property type="project" value="TreeGrafter"/>
</dbReference>
<evidence type="ECO:0000259" key="13">
    <source>
        <dbReference type="Pfam" id="PF02670"/>
    </source>
</evidence>
<feature type="binding site" evidence="12">
    <location>
        <position position="231"/>
    </location>
    <ligand>
        <name>1-deoxy-D-xylulose 5-phosphate</name>
        <dbReference type="ChEBI" id="CHEBI:57792"/>
    </ligand>
</feature>
<evidence type="ECO:0000256" key="5">
    <source>
        <dbReference type="ARBA" id="ARBA00022723"/>
    </source>
</evidence>
<dbReference type="Proteomes" id="UP000295783">
    <property type="component" value="Unassembled WGS sequence"/>
</dbReference>
<comment type="similarity">
    <text evidence="3 12">Belongs to the DXR family.</text>
</comment>